<name>A0A9W6ZQQ2_9STRA</name>
<evidence type="ECO:0000313" key="2">
    <source>
        <dbReference type="Proteomes" id="UP001165082"/>
    </source>
</evidence>
<dbReference type="Proteomes" id="UP001165082">
    <property type="component" value="Unassembled WGS sequence"/>
</dbReference>
<keyword evidence="2" id="KW-1185">Reference proteome</keyword>
<proteinExistence type="predicted"/>
<dbReference type="EMBL" id="BRXZ01006122">
    <property type="protein sequence ID" value="GMH55642.1"/>
    <property type="molecule type" value="Genomic_DNA"/>
</dbReference>
<dbReference type="AlphaFoldDB" id="A0A9W6ZQQ2"/>
<feature type="non-terminal residue" evidence="1">
    <location>
        <position position="47"/>
    </location>
</feature>
<sequence>MRTYDDLQKATLSPDTFFLLLRSALNFWRAFPTPQGSLFGAAPEKKK</sequence>
<comment type="caution">
    <text evidence="1">The sequence shown here is derived from an EMBL/GenBank/DDBJ whole genome shotgun (WGS) entry which is preliminary data.</text>
</comment>
<evidence type="ECO:0000313" key="1">
    <source>
        <dbReference type="EMBL" id="GMH55642.1"/>
    </source>
</evidence>
<accession>A0A9W6ZQQ2</accession>
<protein>
    <submittedName>
        <fullName evidence="1">Uncharacterized protein</fullName>
    </submittedName>
</protein>
<reference evidence="1" key="1">
    <citation type="submission" date="2022-07" db="EMBL/GenBank/DDBJ databases">
        <title>Genome analysis of Parmales, a sister group of diatoms, reveals the evolutionary specialization of diatoms from phago-mixotrophs to photoautotrophs.</title>
        <authorList>
            <person name="Ban H."/>
            <person name="Sato S."/>
            <person name="Yoshikawa S."/>
            <person name="Kazumasa Y."/>
            <person name="Nakamura Y."/>
            <person name="Ichinomiya M."/>
            <person name="Saitoh K."/>
            <person name="Sato N."/>
            <person name="Blanc-Mathieu R."/>
            <person name="Endo H."/>
            <person name="Kuwata A."/>
            <person name="Ogata H."/>
        </authorList>
    </citation>
    <scope>NUCLEOTIDE SEQUENCE</scope>
</reference>
<organism evidence="1 2">
    <name type="scientific">Triparma retinervis</name>
    <dbReference type="NCBI Taxonomy" id="2557542"/>
    <lineage>
        <taxon>Eukaryota</taxon>
        <taxon>Sar</taxon>
        <taxon>Stramenopiles</taxon>
        <taxon>Ochrophyta</taxon>
        <taxon>Bolidophyceae</taxon>
        <taxon>Parmales</taxon>
        <taxon>Triparmaceae</taxon>
        <taxon>Triparma</taxon>
    </lineage>
</organism>
<gene>
    <name evidence="1" type="ORF">TrRE_jg8521</name>
</gene>